<dbReference type="InterPro" id="IPR008271">
    <property type="entry name" value="Ser/Thr_kinase_AS"/>
</dbReference>
<accession>A0A177WLR9</accession>
<dbReference type="SUPFAM" id="SSF56112">
    <property type="entry name" value="Protein kinase-like (PK-like)"/>
    <property type="match status" value="1"/>
</dbReference>
<feature type="region of interest" description="Disordered" evidence="3">
    <location>
        <begin position="428"/>
        <end position="500"/>
    </location>
</feature>
<feature type="compositionally biased region" description="Polar residues" evidence="3">
    <location>
        <begin position="125"/>
        <end position="134"/>
    </location>
</feature>
<dbReference type="GO" id="GO:0035556">
    <property type="term" value="P:intracellular signal transduction"/>
    <property type="evidence" value="ECO:0007669"/>
    <property type="project" value="TreeGrafter"/>
</dbReference>
<organism evidence="5 6">
    <name type="scientific">Batrachochytrium dendrobatidis (strain JEL423)</name>
    <dbReference type="NCBI Taxonomy" id="403673"/>
    <lineage>
        <taxon>Eukaryota</taxon>
        <taxon>Fungi</taxon>
        <taxon>Fungi incertae sedis</taxon>
        <taxon>Chytridiomycota</taxon>
        <taxon>Chytridiomycota incertae sedis</taxon>
        <taxon>Chytridiomycetes</taxon>
        <taxon>Rhizophydiales</taxon>
        <taxon>Rhizophydiales incertae sedis</taxon>
        <taxon>Batrachochytrium</taxon>
    </lineage>
</organism>
<evidence type="ECO:0000256" key="1">
    <source>
        <dbReference type="ARBA" id="ARBA00022741"/>
    </source>
</evidence>
<feature type="compositionally biased region" description="Low complexity" evidence="3">
    <location>
        <begin position="434"/>
        <end position="444"/>
    </location>
</feature>
<dbReference type="PANTHER" id="PTHR24346">
    <property type="entry name" value="MAP/MICROTUBULE AFFINITY-REGULATING KINASE"/>
    <property type="match status" value="1"/>
</dbReference>
<feature type="region of interest" description="Disordered" evidence="3">
    <location>
        <begin position="125"/>
        <end position="146"/>
    </location>
</feature>
<dbReference type="GO" id="GO:0005737">
    <property type="term" value="C:cytoplasm"/>
    <property type="evidence" value="ECO:0007669"/>
    <property type="project" value="TreeGrafter"/>
</dbReference>
<feature type="region of interest" description="Disordered" evidence="3">
    <location>
        <begin position="1"/>
        <end position="55"/>
    </location>
</feature>
<dbReference type="EMBL" id="DS022304">
    <property type="protein sequence ID" value="OAJ40614.1"/>
    <property type="molecule type" value="Genomic_DNA"/>
</dbReference>
<dbReference type="InterPro" id="IPR000719">
    <property type="entry name" value="Prot_kinase_dom"/>
</dbReference>
<reference evidence="5 6" key="1">
    <citation type="submission" date="2006-10" db="EMBL/GenBank/DDBJ databases">
        <title>The Genome Sequence of Batrachochytrium dendrobatidis JEL423.</title>
        <authorList>
            <consortium name="The Broad Institute Genome Sequencing Platform"/>
            <person name="Birren B."/>
            <person name="Lander E."/>
            <person name="Galagan J."/>
            <person name="Cuomo C."/>
            <person name="Devon K."/>
            <person name="Jaffe D."/>
            <person name="Butler J."/>
            <person name="Alvarez P."/>
            <person name="Gnerre S."/>
            <person name="Grabherr M."/>
            <person name="Kleber M."/>
            <person name="Mauceli E."/>
            <person name="Brockman W."/>
            <person name="Young S."/>
            <person name="LaButti K."/>
            <person name="Sykes S."/>
            <person name="DeCaprio D."/>
            <person name="Crawford M."/>
            <person name="Koehrsen M."/>
            <person name="Engels R."/>
            <person name="Montgomery P."/>
            <person name="Pearson M."/>
            <person name="Howarth C."/>
            <person name="Larson L."/>
            <person name="White J."/>
            <person name="O'Leary S."/>
            <person name="Kodira C."/>
            <person name="Zeng Q."/>
            <person name="Yandava C."/>
            <person name="Alvarado L."/>
            <person name="Longcore J."/>
            <person name="James T."/>
        </authorList>
    </citation>
    <scope>NUCLEOTIDE SEQUENCE [LARGE SCALE GENOMIC DNA]</scope>
    <source>
        <strain evidence="5 6">JEL423</strain>
    </source>
</reference>
<feature type="compositionally biased region" description="Low complexity" evidence="3">
    <location>
        <begin position="9"/>
        <end position="23"/>
    </location>
</feature>
<evidence type="ECO:0000259" key="4">
    <source>
        <dbReference type="PROSITE" id="PS50011"/>
    </source>
</evidence>
<proteinExistence type="predicted"/>
<dbReference type="Gene3D" id="1.10.510.10">
    <property type="entry name" value="Transferase(Phosphotransferase) domain 1"/>
    <property type="match status" value="2"/>
</dbReference>
<dbReference type="VEuPathDB" id="FungiDB:BDEG_24325"/>
<reference evidence="5 6" key="2">
    <citation type="submission" date="2016-05" db="EMBL/GenBank/DDBJ databases">
        <title>Lineage-specific infection strategies underlie the spectrum of fungal disease in amphibians.</title>
        <authorList>
            <person name="Cuomo C.A."/>
            <person name="Farrer R.A."/>
            <person name="James T."/>
            <person name="Longcore J."/>
            <person name="Birren B."/>
        </authorList>
    </citation>
    <scope>NUCLEOTIDE SEQUENCE [LARGE SCALE GENOMIC DNA]</scope>
    <source>
        <strain evidence="5 6">JEL423</strain>
    </source>
</reference>
<evidence type="ECO:0000313" key="6">
    <source>
        <dbReference type="Proteomes" id="UP000077115"/>
    </source>
</evidence>
<dbReference type="PANTHER" id="PTHR24346:SF30">
    <property type="entry name" value="MATERNAL EMBRYONIC LEUCINE ZIPPER KINASE"/>
    <property type="match status" value="1"/>
</dbReference>
<dbReference type="eggNOG" id="KOG0586">
    <property type="taxonomic scope" value="Eukaryota"/>
</dbReference>
<keyword evidence="2" id="KW-0067">ATP-binding</keyword>
<feature type="compositionally biased region" description="Low complexity" evidence="3">
    <location>
        <begin position="135"/>
        <end position="145"/>
    </location>
</feature>
<dbReference type="InterPro" id="IPR011009">
    <property type="entry name" value="Kinase-like_dom_sf"/>
</dbReference>
<dbReference type="OrthoDB" id="289250at2759"/>
<dbReference type="AlphaFoldDB" id="A0A177WLR9"/>
<protein>
    <recommendedName>
        <fullName evidence="4">Protein kinase domain-containing protein</fullName>
    </recommendedName>
</protein>
<dbReference type="Pfam" id="PF00069">
    <property type="entry name" value="Pkinase"/>
    <property type="match status" value="1"/>
</dbReference>
<name>A0A177WLR9_BATDL</name>
<feature type="compositionally biased region" description="Low complexity" evidence="3">
    <location>
        <begin position="454"/>
        <end position="485"/>
    </location>
</feature>
<dbReference type="SMART" id="SM00220">
    <property type="entry name" value="S_TKc"/>
    <property type="match status" value="1"/>
</dbReference>
<dbReference type="PROSITE" id="PS00108">
    <property type="entry name" value="PROTEIN_KINASE_ST"/>
    <property type="match status" value="1"/>
</dbReference>
<dbReference type="STRING" id="403673.A0A177WLR9"/>
<evidence type="ECO:0000256" key="2">
    <source>
        <dbReference type="ARBA" id="ARBA00022840"/>
    </source>
</evidence>
<gene>
    <name evidence="5" type="ORF">BDEG_24325</name>
</gene>
<feature type="domain" description="Protein kinase" evidence="4">
    <location>
        <begin position="70"/>
        <end position="557"/>
    </location>
</feature>
<keyword evidence="1" id="KW-0547">Nucleotide-binding</keyword>
<dbReference type="GO" id="GO:0005524">
    <property type="term" value="F:ATP binding"/>
    <property type="evidence" value="ECO:0007669"/>
    <property type="project" value="UniProtKB-KW"/>
</dbReference>
<dbReference type="GO" id="GO:0004674">
    <property type="term" value="F:protein serine/threonine kinase activity"/>
    <property type="evidence" value="ECO:0007669"/>
    <property type="project" value="TreeGrafter"/>
</dbReference>
<evidence type="ECO:0000256" key="3">
    <source>
        <dbReference type="SAM" id="MobiDB-lite"/>
    </source>
</evidence>
<dbReference type="PROSITE" id="PS50011">
    <property type="entry name" value="PROTEIN_KINASE_DOM"/>
    <property type="match status" value="1"/>
</dbReference>
<evidence type="ECO:0000313" key="5">
    <source>
        <dbReference type="EMBL" id="OAJ40614.1"/>
    </source>
</evidence>
<sequence length="604" mass="65542">MSSDTHQPTTTNTTMLSETNTTNSDPFAPTVSGAPNRHRPTAASRSTGVSEPHFGSYTDLLPIASTIGKYRILHNLGTGSFSFVKLALDMTSVHSSPIYPTSQPLELQTLSLDHAIEPHESLNTVKANGSSNNASPTSHVSKSSSVANHTLPTDTTIAHQHHCSEYHSGEGEAGSLSETRCPASCTPRKVALKCVDKQDQVKATLLKQEAKVLFHIHRLPIHDTNIPDINIEATELDDSVDAGETLSAEERKWLQRGQEYVVHSGELLSNDKVLCLVLEYCSGMELFDYLMDHHLILTTGATGISESHAKPIFRSLLEAVFFLHHRGVAHCDLKLENILVSDTDPPSIKLIDFGLSQIYNPNEKAGFPRGSEPYVPPELVLRQPIHPLKADVWALGVILFAMLTLRMPFDAEQKAVKALDLGLCESPVGTPEVSHSPGGQTPSSSTPPLPIPLYPSASRSSSLEASSASTPTSASTTPLALLTPSGEEFSLRSKPSLSNGNPVTRRMFHRIAVGAYKFTSEETLHLSADVQDLVSKLLTREPSRRPAVKDLLSHPWFAGMCFETNLSSQPRKENLKNVTAELSNLEDPVSFVPTVSLTAPESSL</sequence>
<dbReference type="Proteomes" id="UP000077115">
    <property type="component" value="Unassembled WGS sequence"/>
</dbReference>